<dbReference type="PROSITE" id="PS50112">
    <property type="entry name" value="PAS"/>
    <property type="match status" value="1"/>
</dbReference>
<evidence type="ECO:0000259" key="8">
    <source>
        <dbReference type="PROSITE" id="PS50112"/>
    </source>
</evidence>
<evidence type="ECO:0000259" key="7">
    <source>
        <dbReference type="PROSITE" id="PS50109"/>
    </source>
</evidence>
<keyword evidence="3" id="KW-0597">Phosphoprotein</keyword>
<gene>
    <name evidence="9" type="ORF">ACFL27_23340</name>
</gene>
<dbReference type="InterPro" id="IPR005467">
    <property type="entry name" value="His_kinase_dom"/>
</dbReference>
<keyword evidence="10" id="KW-1185">Reference proteome</keyword>
<evidence type="ECO:0000313" key="10">
    <source>
        <dbReference type="Proteomes" id="UP001594351"/>
    </source>
</evidence>
<dbReference type="PANTHER" id="PTHR43047:SF72">
    <property type="entry name" value="OSMOSENSING HISTIDINE PROTEIN KINASE SLN1"/>
    <property type="match status" value="1"/>
</dbReference>
<dbReference type="SMART" id="SM00388">
    <property type="entry name" value="HisKA"/>
    <property type="match status" value="1"/>
</dbReference>
<dbReference type="GO" id="GO:0016301">
    <property type="term" value="F:kinase activity"/>
    <property type="evidence" value="ECO:0007669"/>
    <property type="project" value="UniProtKB-KW"/>
</dbReference>
<dbReference type="InterPro" id="IPR003661">
    <property type="entry name" value="HisK_dim/P_dom"/>
</dbReference>
<dbReference type="InterPro" id="IPR000014">
    <property type="entry name" value="PAS"/>
</dbReference>
<evidence type="ECO:0000256" key="6">
    <source>
        <dbReference type="SAM" id="Phobius"/>
    </source>
</evidence>
<dbReference type="SUPFAM" id="SSF55785">
    <property type="entry name" value="PYP-like sensor domain (PAS domain)"/>
    <property type="match status" value="1"/>
</dbReference>
<dbReference type="SMART" id="SM00091">
    <property type="entry name" value="PAS"/>
    <property type="match status" value="1"/>
</dbReference>
<dbReference type="InterPro" id="IPR003594">
    <property type="entry name" value="HATPase_dom"/>
</dbReference>
<dbReference type="Gene3D" id="3.30.450.20">
    <property type="entry name" value="PAS domain"/>
    <property type="match status" value="1"/>
</dbReference>
<dbReference type="Pfam" id="PF02518">
    <property type="entry name" value="HATPase_c"/>
    <property type="match status" value="1"/>
</dbReference>
<dbReference type="NCBIfam" id="TIGR00229">
    <property type="entry name" value="sensory_box"/>
    <property type="match status" value="1"/>
</dbReference>
<evidence type="ECO:0000256" key="1">
    <source>
        <dbReference type="ARBA" id="ARBA00000085"/>
    </source>
</evidence>
<dbReference type="SUPFAM" id="SSF47384">
    <property type="entry name" value="Homodimeric domain of signal transducing histidine kinase"/>
    <property type="match status" value="1"/>
</dbReference>
<dbReference type="CDD" id="cd16922">
    <property type="entry name" value="HATPase_EvgS-ArcB-TorS-like"/>
    <property type="match status" value="1"/>
</dbReference>
<dbReference type="InterPro" id="IPR036097">
    <property type="entry name" value="HisK_dim/P_sf"/>
</dbReference>
<dbReference type="Pfam" id="PF00512">
    <property type="entry name" value="HisKA"/>
    <property type="match status" value="1"/>
</dbReference>
<keyword evidence="6" id="KW-0472">Membrane</keyword>
<organism evidence="9 10">
    <name type="scientific">candidate division CSSED10-310 bacterium</name>
    <dbReference type="NCBI Taxonomy" id="2855610"/>
    <lineage>
        <taxon>Bacteria</taxon>
        <taxon>Bacteria division CSSED10-310</taxon>
    </lineage>
</organism>
<feature type="transmembrane region" description="Helical" evidence="6">
    <location>
        <begin position="12"/>
        <end position="29"/>
    </location>
</feature>
<protein>
    <recommendedName>
        <fullName evidence="2">histidine kinase</fullName>
        <ecNumber evidence="2">2.7.13.3</ecNumber>
    </recommendedName>
</protein>
<dbReference type="SMART" id="SM00387">
    <property type="entry name" value="HATPase_c"/>
    <property type="match status" value="1"/>
</dbReference>
<comment type="caution">
    <text evidence="9">The sequence shown here is derived from an EMBL/GenBank/DDBJ whole genome shotgun (WGS) entry which is preliminary data.</text>
</comment>
<feature type="transmembrane region" description="Helical" evidence="6">
    <location>
        <begin position="183"/>
        <end position="206"/>
    </location>
</feature>
<dbReference type="Pfam" id="PF13426">
    <property type="entry name" value="PAS_9"/>
    <property type="match status" value="1"/>
</dbReference>
<evidence type="ECO:0000313" key="9">
    <source>
        <dbReference type="EMBL" id="MFC1853143.1"/>
    </source>
</evidence>
<evidence type="ECO:0000256" key="3">
    <source>
        <dbReference type="ARBA" id="ARBA00022553"/>
    </source>
</evidence>
<dbReference type="EC" id="2.7.13.3" evidence="2"/>
<dbReference type="InterPro" id="IPR004358">
    <property type="entry name" value="Sig_transdc_His_kin-like_C"/>
</dbReference>
<dbReference type="PRINTS" id="PR00344">
    <property type="entry name" value="BCTRLSENSOR"/>
</dbReference>
<comment type="catalytic activity">
    <reaction evidence="1">
        <text>ATP + protein L-histidine = ADP + protein N-phospho-L-histidine.</text>
        <dbReference type="EC" id="2.7.13.3"/>
    </reaction>
</comment>
<dbReference type="EMBL" id="JBHPBY010000432">
    <property type="protein sequence ID" value="MFC1853143.1"/>
    <property type="molecule type" value="Genomic_DNA"/>
</dbReference>
<evidence type="ECO:0000256" key="2">
    <source>
        <dbReference type="ARBA" id="ARBA00012438"/>
    </source>
</evidence>
<keyword evidence="6" id="KW-1133">Transmembrane helix</keyword>
<evidence type="ECO:0000256" key="4">
    <source>
        <dbReference type="ARBA" id="ARBA00022679"/>
    </source>
</evidence>
<feature type="domain" description="Histidine kinase" evidence="7">
    <location>
        <begin position="402"/>
        <end position="624"/>
    </location>
</feature>
<dbReference type="CDD" id="cd00130">
    <property type="entry name" value="PAS"/>
    <property type="match status" value="1"/>
</dbReference>
<dbReference type="InterPro" id="IPR035965">
    <property type="entry name" value="PAS-like_dom_sf"/>
</dbReference>
<dbReference type="CDD" id="cd00082">
    <property type="entry name" value="HisKA"/>
    <property type="match status" value="1"/>
</dbReference>
<accession>A0ABV6Z3Y3</accession>
<evidence type="ECO:0000256" key="5">
    <source>
        <dbReference type="ARBA" id="ARBA00022777"/>
    </source>
</evidence>
<dbReference type="Proteomes" id="UP001594351">
    <property type="component" value="Unassembled WGS sequence"/>
</dbReference>
<keyword evidence="4" id="KW-0808">Transferase</keyword>
<reference evidence="9 10" key="1">
    <citation type="submission" date="2024-09" db="EMBL/GenBank/DDBJ databases">
        <title>Laminarin stimulates single cell rates of sulfate reduction while oxygen inhibits transcriptomic activity in coastal marine sediment.</title>
        <authorList>
            <person name="Lindsay M."/>
            <person name="Orcutt B."/>
            <person name="Emerson D."/>
            <person name="Stepanauskas R."/>
            <person name="D'Angelo T."/>
        </authorList>
    </citation>
    <scope>NUCLEOTIDE SEQUENCE [LARGE SCALE GENOMIC DNA]</scope>
    <source>
        <strain evidence="9">SAG AM-311-K15</strain>
    </source>
</reference>
<dbReference type="InterPro" id="IPR036890">
    <property type="entry name" value="HATPase_C_sf"/>
</dbReference>
<name>A0ABV6Z3Y3_UNCC1</name>
<dbReference type="PANTHER" id="PTHR43047">
    <property type="entry name" value="TWO-COMPONENT HISTIDINE PROTEIN KINASE"/>
    <property type="match status" value="1"/>
</dbReference>
<keyword evidence="5 9" id="KW-0418">Kinase</keyword>
<dbReference type="PROSITE" id="PS50109">
    <property type="entry name" value="HIS_KIN"/>
    <property type="match status" value="1"/>
</dbReference>
<proteinExistence type="predicted"/>
<dbReference type="Gene3D" id="3.30.565.10">
    <property type="entry name" value="Histidine kinase-like ATPase, C-terminal domain"/>
    <property type="match status" value="1"/>
</dbReference>
<sequence>MTRSTYKSKIAMSLASLVIMFTVTVFLNLRTYHLLQRNQALFTPYADASQLPIIFERICLDIEMSLHTAEKNKSEQDLQKNTLFLEIFDRLLTSSTPEERLQVNHIRHRYIEFEKLALRYQSTRTSLPENQAPPGNKYSEFKGSSTLTSLKKKLKTDLDRLAQKHYRSMLGSVKKTALEARKLYFLSLVVGATGMVILLAVFFFMIKQKAVSYQESLLTRSSRQTVLSDESEAQAAERMSSANLSDEKRQTVREKSFTDHYFGHLMQSLPDILIITDPEGTINMINHHGLKLLDYEANEIQGQFIAQFFRENQETIDSFFKEKNGQLHELQSIETTVRTKKGEAIPVLFSARELNIEGDHTEPGFVCLIHDFTAHKEREHVLYEAKLKAEQANREKSIFLAKMSHELRTPLNAIIGYSEMLQEEALEEGRTGTVADLKKIHRSGKLLLQLINDILNLSRIEVGKLKLSPDTFDVYLFIQDIADTVQPMMNQNHNVLEVLCPKDIGPMYSDRVKLQQAIHNLLSNAAKFTNKGRITLDVSKYDTNLSEYIKVNVSDTGIGIRKEKLEKLFKEFSQVVSTTTLRSEGTGLGLAITKKMCQMLGGDISVVSERGQGSTFTIEIPTKVTSETEENNSAEQFS</sequence>
<dbReference type="Gene3D" id="1.10.287.130">
    <property type="match status" value="1"/>
</dbReference>
<dbReference type="SUPFAM" id="SSF55874">
    <property type="entry name" value="ATPase domain of HSP90 chaperone/DNA topoisomerase II/histidine kinase"/>
    <property type="match status" value="1"/>
</dbReference>
<keyword evidence="6" id="KW-0812">Transmembrane</keyword>
<feature type="domain" description="PAS" evidence="8">
    <location>
        <begin position="258"/>
        <end position="303"/>
    </location>
</feature>